<gene>
    <name evidence="5" type="ORF">MNOR_LOCUS3591</name>
</gene>
<keyword evidence="2" id="KW-0677">Repeat</keyword>
<feature type="chain" id="PRO_5043584577" description="Beta/gamma crystallin 'Greek key' domain-containing protein" evidence="3">
    <location>
        <begin position="18"/>
        <end position="209"/>
    </location>
</feature>
<sequence length="209" mass="22835">MTGLTLILSLVLGLTNGQTVPTSNYLELYTLVGQGGATTTISEYHHDLGIIGFDNLVQSVCGQGAWILYEQKNYNWSHSSWTTPFSSGGYDCYDLPVTWHGEASSVRYAGTGDLHDETITVYHSPDFAGGEIMFIREEPFLGDYNNEASSMIITGETPWTVYSHPGFHGDAICLQPHPIGDGYYFGAWNVGDIGMPNNELSSVQKGCFA</sequence>
<evidence type="ECO:0000259" key="4">
    <source>
        <dbReference type="Pfam" id="PF00030"/>
    </source>
</evidence>
<dbReference type="EMBL" id="CAXKWB010001242">
    <property type="protein sequence ID" value="CAL4063736.1"/>
    <property type="molecule type" value="Genomic_DNA"/>
</dbReference>
<dbReference type="Pfam" id="PF00030">
    <property type="entry name" value="Crystall"/>
    <property type="match status" value="1"/>
</dbReference>
<evidence type="ECO:0000256" key="2">
    <source>
        <dbReference type="ARBA" id="ARBA00022737"/>
    </source>
</evidence>
<name>A0AAV2PQZ9_MEGNR</name>
<organism evidence="5 6">
    <name type="scientific">Meganyctiphanes norvegica</name>
    <name type="common">Northern krill</name>
    <name type="synonym">Thysanopoda norvegica</name>
    <dbReference type="NCBI Taxonomy" id="48144"/>
    <lineage>
        <taxon>Eukaryota</taxon>
        <taxon>Metazoa</taxon>
        <taxon>Ecdysozoa</taxon>
        <taxon>Arthropoda</taxon>
        <taxon>Crustacea</taxon>
        <taxon>Multicrustacea</taxon>
        <taxon>Malacostraca</taxon>
        <taxon>Eumalacostraca</taxon>
        <taxon>Eucarida</taxon>
        <taxon>Euphausiacea</taxon>
        <taxon>Euphausiidae</taxon>
        <taxon>Meganyctiphanes</taxon>
    </lineage>
</organism>
<keyword evidence="3" id="KW-0732">Signal</keyword>
<protein>
    <recommendedName>
        <fullName evidence="4">Beta/gamma crystallin 'Greek key' domain-containing protein</fullName>
    </recommendedName>
</protein>
<feature type="signal peptide" evidence="3">
    <location>
        <begin position="1"/>
        <end position="17"/>
    </location>
</feature>
<evidence type="ECO:0000256" key="1">
    <source>
        <dbReference type="ARBA" id="ARBA00009646"/>
    </source>
</evidence>
<dbReference type="AlphaFoldDB" id="A0AAV2PQZ9"/>
<comment type="similarity">
    <text evidence="1">Belongs to the beta/gamma-crystallin family.</text>
</comment>
<comment type="caution">
    <text evidence="5">The sequence shown here is derived from an EMBL/GenBank/DDBJ whole genome shotgun (WGS) entry which is preliminary data.</text>
</comment>
<evidence type="ECO:0000256" key="3">
    <source>
        <dbReference type="SAM" id="SignalP"/>
    </source>
</evidence>
<dbReference type="Gene3D" id="2.60.20.10">
    <property type="entry name" value="Crystallins"/>
    <property type="match status" value="1"/>
</dbReference>
<reference evidence="5 6" key="1">
    <citation type="submission" date="2024-05" db="EMBL/GenBank/DDBJ databases">
        <authorList>
            <person name="Wallberg A."/>
        </authorList>
    </citation>
    <scope>NUCLEOTIDE SEQUENCE [LARGE SCALE GENOMIC DNA]</scope>
</reference>
<evidence type="ECO:0000313" key="6">
    <source>
        <dbReference type="Proteomes" id="UP001497623"/>
    </source>
</evidence>
<feature type="domain" description="Beta/gamma crystallin 'Greek key'" evidence="4">
    <location>
        <begin position="119"/>
        <end position="203"/>
    </location>
</feature>
<keyword evidence="6" id="KW-1185">Reference proteome</keyword>
<dbReference type="SUPFAM" id="SSF49695">
    <property type="entry name" value="gamma-Crystallin-like"/>
    <property type="match status" value="1"/>
</dbReference>
<accession>A0AAV2PQZ9</accession>
<dbReference type="InterPro" id="IPR011024">
    <property type="entry name" value="G_crystallin-like"/>
</dbReference>
<evidence type="ECO:0000313" key="5">
    <source>
        <dbReference type="EMBL" id="CAL4063736.1"/>
    </source>
</evidence>
<proteinExistence type="inferred from homology"/>
<dbReference type="InterPro" id="IPR001064">
    <property type="entry name" value="Beta/gamma_crystallin"/>
</dbReference>
<dbReference type="Proteomes" id="UP001497623">
    <property type="component" value="Unassembled WGS sequence"/>
</dbReference>